<gene>
    <name evidence="1" type="ORF">LRU_01713</name>
</gene>
<dbReference type="Proteomes" id="UP000002971">
    <property type="component" value="Unassembled WGS sequence"/>
</dbReference>
<dbReference type="EMBL" id="AFOJ01000006">
    <property type="protein sequence ID" value="EGM51399.1"/>
    <property type="molecule type" value="Genomic_DNA"/>
</dbReference>
<organism evidence="1 2">
    <name type="scientific">Ligilactobacillus ruminis SPM0211</name>
    <dbReference type="NCBI Taxonomy" id="1040964"/>
    <lineage>
        <taxon>Bacteria</taxon>
        <taxon>Bacillati</taxon>
        <taxon>Bacillota</taxon>
        <taxon>Bacilli</taxon>
        <taxon>Lactobacillales</taxon>
        <taxon>Lactobacillaceae</taxon>
        <taxon>Ligilactobacillus</taxon>
    </lineage>
</organism>
<evidence type="ECO:0000313" key="1">
    <source>
        <dbReference type="EMBL" id="EGM51399.1"/>
    </source>
</evidence>
<proteinExistence type="predicted"/>
<reference evidence="1 2" key="1">
    <citation type="journal article" date="2011" name="J. Bacteriol.">
        <title>Genome Sequence of Lactobacillus ruminis SPM0211, Isolated from a Fecal Sample from a Healthy Korean.</title>
        <authorList>
            <person name="Lee S."/>
            <person name="Cho Y.J."/>
            <person name="Lee A.H."/>
            <person name="Chun J."/>
            <person name="Ha N.J."/>
            <person name="Ko G."/>
        </authorList>
    </citation>
    <scope>NUCLEOTIDE SEQUENCE [LARGE SCALE GENOMIC DNA]</scope>
    <source>
        <strain evidence="1 2">SPM0211</strain>
    </source>
</reference>
<name>F7R1Y7_9LACO</name>
<accession>F7R1Y7</accession>
<sequence>MVNLIHGESHLQPESMMDSGCFFIQKTEAESDYE</sequence>
<comment type="caution">
    <text evidence="1">The sequence shown here is derived from an EMBL/GenBank/DDBJ whole genome shotgun (WGS) entry which is preliminary data.</text>
</comment>
<evidence type="ECO:0000313" key="2">
    <source>
        <dbReference type="Proteomes" id="UP000002971"/>
    </source>
</evidence>
<protein>
    <submittedName>
        <fullName evidence="1">Uncharacterized protein</fullName>
    </submittedName>
</protein>
<dbReference type="AlphaFoldDB" id="F7R1Y7"/>